<dbReference type="GO" id="GO:0016301">
    <property type="term" value="F:kinase activity"/>
    <property type="evidence" value="ECO:0007669"/>
    <property type="project" value="InterPro"/>
</dbReference>
<feature type="domain" description="Phosphoribulokinase/uridine kinase" evidence="1">
    <location>
        <begin position="104"/>
        <end position="278"/>
    </location>
</feature>
<dbReference type="Gene3D" id="3.40.50.1000">
    <property type="entry name" value="HAD superfamily/HAD-like"/>
    <property type="match status" value="1"/>
</dbReference>
<gene>
    <name evidence="2" type="ORF">METZ01_LOCUS264321</name>
</gene>
<evidence type="ECO:0000313" key="2">
    <source>
        <dbReference type="EMBL" id="SVC11467.1"/>
    </source>
</evidence>
<dbReference type="GO" id="GO:0005975">
    <property type="term" value="P:carbohydrate metabolic process"/>
    <property type="evidence" value="ECO:0007669"/>
    <property type="project" value="InterPro"/>
</dbReference>
<dbReference type="PANTHER" id="PTHR42891">
    <property type="entry name" value="D-GLYCERO-BETA-D-MANNO-HEPTOSE-1,7-BISPHOSPHATE 7-PHOSPHATASE"/>
    <property type="match status" value="1"/>
</dbReference>
<dbReference type="Gene3D" id="3.40.50.300">
    <property type="entry name" value="P-loop containing nucleotide triphosphate hydrolases"/>
    <property type="match status" value="1"/>
</dbReference>
<dbReference type="Pfam" id="PF13242">
    <property type="entry name" value="Hydrolase_like"/>
    <property type="match status" value="1"/>
</dbReference>
<dbReference type="GO" id="GO:0005524">
    <property type="term" value="F:ATP binding"/>
    <property type="evidence" value="ECO:0007669"/>
    <property type="project" value="InterPro"/>
</dbReference>
<accession>A0A382JK43</accession>
<dbReference type="GO" id="GO:0016791">
    <property type="term" value="F:phosphatase activity"/>
    <property type="evidence" value="ECO:0007669"/>
    <property type="project" value="InterPro"/>
</dbReference>
<dbReference type="PANTHER" id="PTHR42891:SF1">
    <property type="entry name" value="D-GLYCERO-BETA-D-MANNO-HEPTOSE-1,7-BISPHOSPHATE 7-PHOSPHATASE"/>
    <property type="match status" value="1"/>
</dbReference>
<dbReference type="InterPro" id="IPR023214">
    <property type="entry name" value="HAD_sf"/>
</dbReference>
<dbReference type="SUPFAM" id="SSF56784">
    <property type="entry name" value="HAD-like"/>
    <property type="match status" value="1"/>
</dbReference>
<dbReference type="InterPro" id="IPR004446">
    <property type="entry name" value="Heptose_bisP_phosphatase"/>
</dbReference>
<sequence length="279" mass="32590">KINCECRKPNTGLFIKAKKEMDIDLNESWMIGDSTSDILAANNLGMKNILINTGLAGRDYKYAIAPDYVFFDLKSAIDWIITDHPILKIKAESFLQKIENKRFIFIGGLARSGKSTWAQILKESLSAKNNNDVHKISLDSWLIPKKDRTEGNIFNRFNMKNINNFIKRVSNQNKKDITIDLPYYDRINRDYSPKSIRYTIKPKDTLIIEGVPALCLDDKDLNKFNFFVEYPENLRKERMMIDYQWRNTQKSDFENLYNERLSDEIPFIHKSKSKADLVL</sequence>
<dbReference type="InterPro" id="IPR036412">
    <property type="entry name" value="HAD-like_sf"/>
</dbReference>
<dbReference type="AlphaFoldDB" id="A0A382JK43"/>
<dbReference type="Pfam" id="PF00485">
    <property type="entry name" value="PRK"/>
    <property type="match status" value="1"/>
</dbReference>
<dbReference type="EMBL" id="UINC01074359">
    <property type="protein sequence ID" value="SVC11467.1"/>
    <property type="molecule type" value="Genomic_DNA"/>
</dbReference>
<dbReference type="InterPro" id="IPR027417">
    <property type="entry name" value="P-loop_NTPase"/>
</dbReference>
<organism evidence="2">
    <name type="scientific">marine metagenome</name>
    <dbReference type="NCBI Taxonomy" id="408172"/>
    <lineage>
        <taxon>unclassified sequences</taxon>
        <taxon>metagenomes</taxon>
        <taxon>ecological metagenomes</taxon>
    </lineage>
</organism>
<feature type="non-terminal residue" evidence="2">
    <location>
        <position position="1"/>
    </location>
</feature>
<proteinExistence type="predicted"/>
<evidence type="ECO:0000259" key="1">
    <source>
        <dbReference type="Pfam" id="PF00485"/>
    </source>
</evidence>
<dbReference type="SUPFAM" id="SSF52540">
    <property type="entry name" value="P-loop containing nucleoside triphosphate hydrolases"/>
    <property type="match status" value="1"/>
</dbReference>
<reference evidence="2" key="1">
    <citation type="submission" date="2018-05" db="EMBL/GenBank/DDBJ databases">
        <authorList>
            <person name="Lanie J.A."/>
            <person name="Ng W.-L."/>
            <person name="Kazmierczak K.M."/>
            <person name="Andrzejewski T.M."/>
            <person name="Davidsen T.M."/>
            <person name="Wayne K.J."/>
            <person name="Tettelin H."/>
            <person name="Glass J.I."/>
            <person name="Rusch D."/>
            <person name="Podicherti R."/>
            <person name="Tsui H.-C.T."/>
            <person name="Winkler M.E."/>
        </authorList>
    </citation>
    <scope>NUCLEOTIDE SEQUENCE</scope>
</reference>
<dbReference type="InterPro" id="IPR006549">
    <property type="entry name" value="HAD-SF_hydro_IIIA"/>
</dbReference>
<dbReference type="InterPro" id="IPR006083">
    <property type="entry name" value="PRK/URK"/>
</dbReference>
<name>A0A382JK43_9ZZZZ</name>
<dbReference type="NCBIfam" id="TIGR01662">
    <property type="entry name" value="HAD-SF-IIIA"/>
    <property type="match status" value="1"/>
</dbReference>
<protein>
    <recommendedName>
        <fullName evidence="1">Phosphoribulokinase/uridine kinase domain-containing protein</fullName>
    </recommendedName>
</protein>